<evidence type="ECO:0000256" key="1">
    <source>
        <dbReference type="SAM" id="Phobius"/>
    </source>
</evidence>
<dbReference type="RefSeq" id="WP_015046202.1">
    <property type="nucleotide sequence ID" value="NC_018868.3"/>
</dbReference>
<dbReference type="Pfam" id="PF07386">
    <property type="entry name" value="DUF1499"/>
    <property type="match status" value="1"/>
</dbReference>
<dbReference type="EMBL" id="CP003746">
    <property type="protein sequence ID" value="AFU98029.1"/>
    <property type="molecule type" value="Genomic_DNA"/>
</dbReference>
<protein>
    <recommendedName>
        <fullName evidence="4">DUF1499 domain-containing protein</fullName>
    </recommendedName>
</protein>
<keyword evidence="3" id="KW-1185">Reference proteome</keyword>
<name>K4KG19_SIMAS</name>
<feature type="transmembrane region" description="Helical" evidence="1">
    <location>
        <begin position="48"/>
        <end position="70"/>
    </location>
</feature>
<dbReference type="STRING" id="1117647.M5M_04110"/>
<evidence type="ECO:0000313" key="2">
    <source>
        <dbReference type="EMBL" id="AFU98029.1"/>
    </source>
</evidence>
<dbReference type="eggNOG" id="COG4446">
    <property type="taxonomic scope" value="Bacteria"/>
</dbReference>
<evidence type="ECO:0008006" key="4">
    <source>
        <dbReference type="Google" id="ProtNLM"/>
    </source>
</evidence>
<keyword evidence="1" id="KW-0812">Transmembrane</keyword>
<keyword evidence="1" id="KW-1133">Transmembrane helix</keyword>
<dbReference type="Proteomes" id="UP000000466">
    <property type="component" value="Chromosome"/>
</dbReference>
<feature type="transmembrane region" description="Helical" evidence="1">
    <location>
        <begin position="77"/>
        <end position="97"/>
    </location>
</feature>
<dbReference type="KEGG" id="saga:M5M_04110"/>
<sequence>MSESSQRPWANWVMKLQLLLLAVLLLGMLTHKFELLSFRPAFMSFYYGIQAVVLLTAVALVLLVICALMGKKAQLKPLGLTLALGALPVVAVLAMVGKGLGVPQIHNISTDLENPPEFVAAYGLDVERINSLDVPGPDVRAQQQAYYTQLQPLMLAAPPAQVFDTTLSVIESLGWHLVQADREVGRIEAYEETLLFGFKDDVVIRLAATDLGTRVDVRSVSRVGRSDLGANAARIERLLAALKAAHSS</sequence>
<organism evidence="2 3">
    <name type="scientific">Simiduia agarivorans (strain DSM 21679 / JCM 13881 / BCRC 17597 / SA1)</name>
    <dbReference type="NCBI Taxonomy" id="1117647"/>
    <lineage>
        <taxon>Bacteria</taxon>
        <taxon>Pseudomonadati</taxon>
        <taxon>Pseudomonadota</taxon>
        <taxon>Gammaproteobacteria</taxon>
        <taxon>Cellvibrionales</taxon>
        <taxon>Cellvibrionaceae</taxon>
        <taxon>Simiduia</taxon>
    </lineage>
</organism>
<gene>
    <name evidence="2" type="ordered locus">M5M_04110</name>
</gene>
<keyword evidence="1" id="KW-0472">Membrane</keyword>
<evidence type="ECO:0000313" key="3">
    <source>
        <dbReference type="Proteomes" id="UP000000466"/>
    </source>
</evidence>
<proteinExistence type="predicted"/>
<dbReference type="HOGENOM" id="CLU_068029_1_0_6"/>
<dbReference type="InterPro" id="IPR010865">
    <property type="entry name" value="DUF1499"/>
</dbReference>
<dbReference type="AlphaFoldDB" id="K4KG19"/>
<dbReference type="OrthoDB" id="1523552at2"/>
<accession>K4KG19</accession>
<reference evidence="2 3" key="1">
    <citation type="journal article" date="2013" name="Genome Announc.">
        <title>Complete genome sequence of Simiduia agarivorans SA1(T), a marine bacterium able to degrade a variety of polysaccharides.</title>
        <authorList>
            <person name="Lin S.Y."/>
            <person name="Shieh W.Y."/>
            <person name="Chen J.S."/>
            <person name="Tang S.L."/>
        </authorList>
    </citation>
    <scope>NUCLEOTIDE SEQUENCE [LARGE SCALE GENOMIC DNA]</scope>
    <source>
        <strain evidence="3">DSM 21679 / JCM 13881 / BCRC 17597 / SA1</strain>
    </source>
</reference>